<proteinExistence type="predicted"/>
<keyword evidence="3" id="KW-1185">Reference proteome</keyword>
<protein>
    <submittedName>
        <fullName evidence="2">Arrestin domain-containing protein 1</fullName>
    </submittedName>
</protein>
<dbReference type="STRING" id="48709.A0A1D2M8F6"/>
<dbReference type="AlphaFoldDB" id="A0A1D2M8F6"/>
<dbReference type="GO" id="GO:0015031">
    <property type="term" value="P:protein transport"/>
    <property type="evidence" value="ECO:0007669"/>
    <property type="project" value="TreeGrafter"/>
</dbReference>
<organism evidence="2 3">
    <name type="scientific">Orchesella cincta</name>
    <name type="common">Springtail</name>
    <name type="synonym">Podura cincta</name>
    <dbReference type="NCBI Taxonomy" id="48709"/>
    <lineage>
        <taxon>Eukaryota</taxon>
        <taxon>Metazoa</taxon>
        <taxon>Ecdysozoa</taxon>
        <taxon>Arthropoda</taxon>
        <taxon>Hexapoda</taxon>
        <taxon>Collembola</taxon>
        <taxon>Entomobryomorpha</taxon>
        <taxon>Entomobryoidea</taxon>
        <taxon>Orchesellidae</taxon>
        <taxon>Orchesellinae</taxon>
        <taxon>Orchesella</taxon>
    </lineage>
</organism>
<dbReference type="InterPro" id="IPR014756">
    <property type="entry name" value="Ig_E-set"/>
</dbReference>
<dbReference type="Gene3D" id="2.60.40.640">
    <property type="match status" value="2"/>
</dbReference>
<dbReference type="PANTHER" id="PTHR11188:SF17">
    <property type="entry name" value="FI21816P1"/>
    <property type="match status" value="1"/>
</dbReference>
<reference evidence="2 3" key="1">
    <citation type="journal article" date="2016" name="Genome Biol. Evol.">
        <title>Gene Family Evolution Reflects Adaptation to Soil Environmental Stressors in the Genome of the Collembolan Orchesella cincta.</title>
        <authorList>
            <person name="Faddeeva-Vakhrusheva A."/>
            <person name="Derks M.F."/>
            <person name="Anvar S.Y."/>
            <person name="Agamennone V."/>
            <person name="Suring W."/>
            <person name="Smit S."/>
            <person name="van Straalen N.M."/>
            <person name="Roelofs D."/>
        </authorList>
    </citation>
    <scope>NUCLEOTIDE SEQUENCE [LARGE SCALE GENOMIC DNA]</scope>
    <source>
        <tissue evidence="2">Mixed pool</tissue>
    </source>
</reference>
<dbReference type="PANTHER" id="PTHR11188">
    <property type="entry name" value="ARRESTIN DOMAIN CONTAINING PROTEIN"/>
    <property type="match status" value="1"/>
</dbReference>
<evidence type="ECO:0000313" key="2">
    <source>
        <dbReference type="EMBL" id="ODM89184.1"/>
    </source>
</evidence>
<evidence type="ECO:0000313" key="3">
    <source>
        <dbReference type="Proteomes" id="UP000094527"/>
    </source>
</evidence>
<gene>
    <name evidence="2" type="ORF">Ocin01_17494</name>
</gene>
<dbReference type="InterPro" id="IPR050357">
    <property type="entry name" value="Arrestin_domain-protein"/>
</dbReference>
<comment type="caution">
    <text evidence="2">The sequence shown here is derived from an EMBL/GenBank/DDBJ whole genome shotgun (WGS) entry which is preliminary data.</text>
</comment>
<dbReference type="InterPro" id="IPR014752">
    <property type="entry name" value="Arrestin-like_C"/>
</dbReference>
<dbReference type="SUPFAM" id="SSF81296">
    <property type="entry name" value="E set domains"/>
    <property type="match status" value="1"/>
</dbReference>
<dbReference type="GO" id="GO:0005737">
    <property type="term" value="C:cytoplasm"/>
    <property type="evidence" value="ECO:0007669"/>
    <property type="project" value="TreeGrafter"/>
</dbReference>
<evidence type="ECO:0000259" key="1">
    <source>
        <dbReference type="Pfam" id="PF02752"/>
    </source>
</evidence>
<name>A0A1D2M8F6_ORCCI</name>
<feature type="domain" description="Arrestin C-terminal-like" evidence="1">
    <location>
        <begin position="143"/>
        <end position="195"/>
    </location>
</feature>
<dbReference type="OrthoDB" id="2333384at2759"/>
<dbReference type="Pfam" id="PF02752">
    <property type="entry name" value="Arrestin_C"/>
    <property type="match status" value="1"/>
</dbReference>
<dbReference type="Proteomes" id="UP000094527">
    <property type="component" value="Unassembled WGS sequence"/>
</dbReference>
<dbReference type="EMBL" id="LJIJ01002828">
    <property type="protein sequence ID" value="ODM89184.1"/>
    <property type="molecule type" value="Genomic_DNA"/>
</dbReference>
<dbReference type="InterPro" id="IPR011022">
    <property type="entry name" value="Arrestin_C-like"/>
</dbReference>
<accession>A0A1D2M8F6</accession>
<sequence length="217" mass="23485">MAFLPKPGGKRPSSWWRESRAIATPRKARVGRRGTVTNITSTRTHNSQNLLSISTYVAGMEERLCLIGGETSYPFSFPLPPHLVSSYYRSDGTTSLGITVTRKAIGIHTHLDLNAVPEASQAGEAEATKTFGNSLVCCYGGHNGSLTLKVKTEKRGFLPGETISFEVEIKNKSESVIKKVSAQLIEAVTVVIKGGSQCVPFPLPGMVESSQTVYRRG</sequence>